<dbReference type="EMBL" id="LSRQ01006497">
    <property type="protein sequence ID" value="OAY66093.1"/>
    <property type="molecule type" value="Genomic_DNA"/>
</dbReference>
<dbReference type="Proteomes" id="UP000092600">
    <property type="component" value="Unassembled WGS sequence"/>
</dbReference>
<evidence type="ECO:0000313" key="3">
    <source>
        <dbReference type="EMBL" id="OAY66093.1"/>
    </source>
</evidence>
<dbReference type="PROSITE" id="PS50846">
    <property type="entry name" value="HMA_2"/>
    <property type="match status" value="1"/>
</dbReference>
<evidence type="ECO:0000259" key="2">
    <source>
        <dbReference type="PROSITE" id="PS50846"/>
    </source>
</evidence>
<dbReference type="PANTHER" id="PTHR46119">
    <property type="entry name" value="OS08G0405700 PROTEIN"/>
    <property type="match status" value="1"/>
</dbReference>
<evidence type="ECO:0000313" key="4">
    <source>
        <dbReference type="Proteomes" id="UP000092600"/>
    </source>
</evidence>
<dbReference type="AlphaFoldDB" id="A0A199UMV0"/>
<reference evidence="3 4" key="1">
    <citation type="journal article" date="2016" name="DNA Res.">
        <title>The draft genome of MD-2 pineapple using hybrid error correction of long reads.</title>
        <authorList>
            <person name="Redwan R.M."/>
            <person name="Saidin A."/>
            <person name="Kumar S.V."/>
        </authorList>
    </citation>
    <scope>NUCLEOTIDE SEQUENCE [LARGE SCALE GENOMIC DNA]</scope>
    <source>
        <strain evidence="4">cv. MD2</strain>
        <tissue evidence="3">Leaf</tissue>
    </source>
</reference>
<dbReference type="Gene3D" id="3.30.70.100">
    <property type="match status" value="1"/>
</dbReference>
<proteinExistence type="predicted"/>
<dbReference type="InterPro" id="IPR006121">
    <property type="entry name" value="HMA_dom"/>
</dbReference>
<accession>A0A199UMV0</accession>
<organism evidence="3 4">
    <name type="scientific">Ananas comosus</name>
    <name type="common">Pineapple</name>
    <name type="synonym">Ananas ananas</name>
    <dbReference type="NCBI Taxonomy" id="4615"/>
    <lineage>
        <taxon>Eukaryota</taxon>
        <taxon>Viridiplantae</taxon>
        <taxon>Streptophyta</taxon>
        <taxon>Embryophyta</taxon>
        <taxon>Tracheophyta</taxon>
        <taxon>Spermatophyta</taxon>
        <taxon>Magnoliopsida</taxon>
        <taxon>Liliopsida</taxon>
        <taxon>Poales</taxon>
        <taxon>Bromeliaceae</taxon>
        <taxon>Bromelioideae</taxon>
        <taxon>Ananas</taxon>
    </lineage>
</organism>
<name>A0A199UMV0_ANACO</name>
<gene>
    <name evidence="3" type="ORF">ACMD2_26329</name>
</gene>
<dbReference type="InterPro" id="IPR036163">
    <property type="entry name" value="HMA_dom_sf"/>
</dbReference>
<feature type="compositionally biased region" description="Polar residues" evidence="1">
    <location>
        <begin position="51"/>
        <end position="69"/>
    </location>
</feature>
<feature type="non-terminal residue" evidence="3">
    <location>
        <position position="232"/>
    </location>
</feature>
<dbReference type="CDD" id="cd00371">
    <property type="entry name" value="HMA"/>
    <property type="match status" value="1"/>
</dbReference>
<dbReference type="GO" id="GO:0046872">
    <property type="term" value="F:metal ion binding"/>
    <property type="evidence" value="ECO:0007669"/>
    <property type="project" value="InterPro"/>
</dbReference>
<feature type="region of interest" description="Disordered" evidence="1">
    <location>
        <begin position="36"/>
        <end position="69"/>
    </location>
</feature>
<dbReference type="PANTHER" id="PTHR46119:SF15">
    <property type="entry name" value="PROTEIN SODIUM POTASSIUM ROOT DEFECTIVE 2"/>
    <property type="match status" value="1"/>
</dbReference>
<feature type="domain" description="HMA" evidence="2">
    <location>
        <begin position="145"/>
        <end position="211"/>
    </location>
</feature>
<evidence type="ECO:0000256" key="1">
    <source>
        <dbReference type="SAM" id="MobiDB-lite"/>
    </source>
</evidence>
<dbReference type="STRING" id="4615.A0A199UMV0"/>
<sequence>MASLLFKDMKRKSFSCASPAAAAICTSIDRKSIFLPTTRSTPHHQRDLQKQKSYYPSSNNKPKSQNLSCSKNQSEKLIDLISPVDSSRHLLSSSRYLSDDSAFIDIFPHDSTPVSTLIPIDSSKFRAKREDDKVILRSSSTRSQDQVVALRVSIHCKGCAGKVRKHISKMEGVTSFDIDLATKKVTVAGEVTPLGVLNSVSKIWLFEYRVDNGPGQGLLDSGCWVRKTIKAQ</sequence>
<comment type="caution">
    <text evidence="3">The sequence shown here is derived from an EMBL/GenBank/DDBJ whole genome shotgun (WGS) entry which is preliminary data.</text>
</comment>
<dbReference type="Pfam" id="PF00403">
    <property type="entry name" value="HMA"/>
    <property type="match status" value="1"/>
</dbReference>
<dbReference type="InterPro" id="IPR044526">
    <property type="entry name" value="NAKR1-3"/>
</dbReference>
<dbReference type="SUPFAM" id="SSF55008">
    <property type="entry name" value="HMA, heavy metal-associated domain"/>
    <property type="match status" value="1"/>
</dbReference>
<protein>
    <submittedName>
        <fullName evidence="3">Copper transport protein ATX1</fullName>
    </submittedName>
</protein>